<dbReference type="RefSeq" id="WP_043356671.1">
    <property type="nucleotide sequence ID" value="NZ_CP010537.1"/>
</dbReference>
<reference evidence="1 2" key="1">
    <citation type="journal article" date="2015" name="Genome Announc.">
        <title>Complete Genome Sequence of Cupriavidus basilensis 4G11, Isolated from the Oak Ridge Field Research Center Site.</title>
        <authorList>
            <person name="Ray J."/>
            <person name="Waters R.J."/>
            <person name="Skerker J.M."/>
            <person name="Kuehl J.V."/>
            <person name="Price M.N."/>
            <person name="Huang J."/>
            <person name="Chakraborty R."/>
            <person name="Arkin A.P."/>
            <person name="Deutschbauer A."/>
        </authorList>
    </citation>
    <scope>NUCLEOTIDE SEQUENCE [LARGE SCALE GENOMIC DNA]</scope>
    <source>
        <strain evidence="1">4G11</strain>
    </source>
</reference>
<dbReference type="AlphaFoldDB" id="A0A0C4YFC4"/>
<dbReference type="KEGG" id="cbw:RR42_s2921"/>
<dbReference type="EMBL" id="CP010537">
    <property type="protein sequence ID" value="AJG24502.1"/>
    <property type="molecule type" value="Genomic_DNA"/>
</dbReference>
<name>A0A0C4YFC4_9BURK</name>
<evidence type="ECO:0000313" key="2">
    <source>
        <dbReference type="Proteomes" id="UP000031843"/>
    </source>
</evidence>
<accession>A0A0C4YFC4</accession>
<evidence type="ECO:0000313" key="1">
    <source>
        <dbReference type="EMBL" id="AJG24502.1"/>
    </source>
</evidence>
<protein>
    <submittedName>
        <fullName evidence="1">Uncharacterized protein</fullName>
    </submittedName>
</protein>
<keyword evidence="2" id="KW-1185">Reference proteome</keyword>
<dbReference type="OrthoDB" id="8970003at2"/>
<dbReference type="Proteomes" id="UP000031843">
    <property type="component" value="Chromosome secondary"/>
</dbReference>
<gene>
    <name evidence="1" type="ORF">RR42_s2921</name>
</gene>
<organism evidence="1 2">
    <name type="scientific">Cupriavidus basilensis</name>
    <dbReference type="NCBI Taxonomy" id="68895"/>
    <lineage>
        <taxon>Bacteria</taxon>
        <taxon>Pseudomonadati</taxon>
        <taxon>Pseudomonadota</taxon>
        <taxon>Betaproteobacteria</taxon>
        <taxon>Burkholderiales</taxon>
        <taxon>Burkholderiaceae</taxon>
        <taxon>Cupriavidus</taxon>
    </lineage>
</organism>
<sequence>MESHQLTVRHTLRIDQWMTAVGNGETSLEYDNWLSCVLNDLEPGRPEYAISITTREGKNEFRFQHRARYEVRHPKYGIRRFVCAVDSDATLIAFENTISGVRYPWVTIDGTFTQAELWSLRLLCAGVDLCAAPVGVESR</sequence>
<proteinExistence type="predicted"/>